<keyword evidence="2" id="KW-1185">Reference proteome</keyword>
<gene>
    <name evidence="1" type="ORF">RISK_004480</name>
</gene>
<dbReference type="AlphaFoldDB" id="A0A0J1BAG9"/>
<evidence type="ECO:0000313" key="2">
    <source>
        <dbReference type="Proteomes" id="UP000036367"/>
    </source>
</evidence>
<dbReference type="STRING" id="595434.RISK_004480"/>
<dbReference type="EMBL" id="LECT01000037">
    <property type="protein sequence ID" value="KLU03476.1"/>
    <property type="molecule type" value="Genomic_DNA"/>
</dbReference>
<accession>A0A0J1BAG9</accession>
<sequence>MVFTLVASRSPSFVGNGRSRWYNHSYLESIASLTAVT</sequence>
<comment type="caution">
    <text evidence="1">The sequence shown here is derived from an EMBL/GenBank/DDBJ whole genome shotgun (WGS) entry which is preliminary data.</text>
</comment>
<proteinExistence type="predicted"/>
<protein>
    <submittedName>
        <fullName evidence="1">Uncharacterized protein</fullName>
    </submittedName>
</protein>
<organism evidence="1 2">
    <name type="scientific">Rhodopirellula islandica</name>
    <dbReference type="NCBI Taxonomy" id="595434"/>
    <lineage>
        <taxon>Bacteria</taxon>
        <taxon>Pseudomonadati</taxon>
        <taxon>Planctomycetota</taxon>
        <taxon>Planctomycetia</taxon>
        <taxon>Pirellulales</taxon>
        <taxon>Pirellulaceae</taxon>
        <taxon>Rhodopirellula</taxon>
    </lineage>
</organism>
<dbReference type="PATRIC" id="fig|595434.4.peg.4252"/>
<evidence type="ECO:0000313" key="1">
    <source>
        <dbReference type="EMBL" id="KLU03476.1"/>
    </source>
</evidence>
<name>A0A0J1BAG9_RHOIS</name>
<reference evidence="1" key="1">
    <citation type="submission" date="2015-05" db="EMBL/GenBank/DDBJ databases">
        <title>Permanent draft genome of Rhodopirellula islandicus K833.</title>
        <authorList>
            <person name="Kizina J."/>
            <person name="Richter M."/>
            <person name="Glockner F.O."/>
            <person name="Harder J."/>
        </authorList>
    </citation>
    <scope>NUCLEOTIDE SEQUENCE [LARGE SCALE GENOMIC DNA]</scope>
    <source>
        <strain evidence="1">K833</strain>
    </source>
</reference>
<dbReference type="Proteomes" id="UP000036367">
    <property type="component" value="Unassembled WGS sequence"/>
</dbReference>